<keyword evidence="2 4" id="KW-0479">Metal-binding</keyword>
<dbReference type="PROSITE" id="PS51257">
    <property type="entry name" value="PROKAR_LIPOPROTEIN"/>
    <property type="match status" value="1"/>
</dbReference>
<feature type="binding site" evidence="4">
    <location>
        <position position="66"/>
    </location>
    <ligand>
        <name>molybdate</name>
        <dbReference type="ChEBI" id="CHEBI:36264"/>
    </ligand>
</feature>
<dbReference type="NCBIfam" id="TIGR01256">
    <property type="entry name" value="modA"/>
    <property type="match status" value="1"/>
</dbReference>
<keyword evidence="4" id="KW-0500">Molybdenum</keyword>
<comment type="similarity">
    <text evidence="1">Belongs to the bacterial solute-binding protein ModA family.</text>
</comment>
<dbReference type="PANTHER" id="PTHR30632:SF0">
    <property type="entry name" value="SULFATE-BINDING PROTEIN"/>
    <property type="match status" value="1"/>
</dbReference>
<feature type="binding site" evidence="4">
    <location>
        <position position="167"/>
    </location>
    <ligand>
        <name>molybdate</name>
        <dbReference type="ChEBI" id="CHEBI:36264"/>
    </ligand>
</feature>
<evidence type="ECO:0000256" key="4">
    <source>
        <dbReference type="PIRSR" id="PIRSR004846-1"/>
    </source>
</evidence>
<accession>A0A6J4M1N5</accession>
<reference evidence="5" key="1">
    <citation type="submission" date="2020-02" db="EMBL/GenBank/DDBJ databases">
        <authorList>
            <person name="Meier V. D."/>
        </authorList>
    </citation>
    <scope>NUCLEOTIDE SEQUENCE</scope>
    <source>
        <strain evidence="5">AVDCRST_MAG29</strain>
    </source>
</reference>
<proteinExistence type="inferred from homology"/>
<evidence type="ECO:0000256" key="3">
    <source>
        <dbReference type="ARBA" id="ARBA00022729"/>
    </source>
</evidence>
<sequence length="251" mass="25952">MRRLPASVAVLTALVACSGDGDDSESEREALVVLAASSLTEAFADLEQAYEDEHPDIDVQVSYDSSSVLAQQVLEGAPADVLATADEATMAAVTDEGLAEPVPFATNTLTLVTPPDDPGDISELADLGSADVSFAICVPEAPCGQAAQALLELDGVDATPTTQQENVRAVLTQVTTGQVDAGLVYVTDALAAGDEVRTISVQNASEVVNSYPISVIAESEQADPAQDWVDLVVSRQGQQVLKSYGFGPAAT</sequence>
<feature type="binding site" evidence="4">
    <location>
        <position position="38"/>
    </location>
    <ligand>
        <name>molybdate</name>
        <dbReference type="ChEBI" id="CHEBI:36264"/>
    </ligand>
</feature>
<protein>
    <submittedName>
        <fullName evidence="5">Molybdenum ABC transporter, periplasmic molybdenum-binding protein ModA</fullName>
    </submittedName>
</protein>
<evidence type="ECO:0000256" key="1">
    <source>
        <dbReference type="ARBA" id="ARBA00009175"/>
    </source>
</evidence>
<feature type="binding site" evidence="4">
    <location>
        <position position="185"/>
    </location>
    <ligand>
        <name>molybdate</name>
        <dbReference type="ChEBI" id="CHEBI:36264"/>
    </ligand>
</feature>
<dbReference type="AlphaFoldDB" id="A0A6J4M1N5"/>
<dbReference type="InterPro" id="IPR005950">
    <property type="entry name" value="ModA"/>
</dbReference>
<dbReference type="GO" id="GO:0015689">
    <property type="term" value="P:molybdate ion transport"/>
    <property type="evidence" value="ECO:0007669"/>
    <property type="project" value="InterPro"/>
</dbReference>
<gene>
    <name evidence="5" type="ORF">AVDCRST_MAG29-1995</name>
</gene>
<name>A0A6J4M1N5_9ACTN</name>
<dbReference type="PIRSF" id="PIRSF004846">
    <property type="entry name" value="ModA"/>
    <property type="match status" value="1"/>
</dbReference>
<dbReference type="SUPFAM" id="SSF53850">
    <property type="entry name" value="Periplasmic binding protein-like II"/>
    <property type="match status" value="1"/>
</dbReference>
<dbReference type="InterPro" id="IPR050682">
    <property type="entry name" value="ModA/WtpA"/>
</dbReference>
<dbReference type="GO" id="GO:0030973">
    <property type="term" value="F:molybdate ion binding"/>
    <property type="evidence" value="ECO:0007669"/>
    <property type="project" value="TreeGrafter"/>
</dbReference>
<organism evidence="5">
    <name type="scientific">uncultured Nocardioidaceae bacterium</name>
    <dbReference type="NCBI Taxonomy" id="253824"/>
    <lineage>
        <taxon>Bacteria</taxon>
        <taxon>Bacillati</taxon>
        <taxon>Actinomycetota</taxon>
        <taxon>Actinomycetes</taxon>
        <taxon>Propionibacteriales</taxon>
        <taxon>Nocardioidaceae</taxon>
        <taxon>environmental samples</taxon>
    </lineage>
</organism>
<dbReference type="PANTHER" id="PTHR30632">
    <property type="entry name" value="MOLYBDATE-BINDING PERIPLASMIC PROTEIN"/>
    <property type="match status" value="1"/>
</dbReference>
<dbReference type="GO" id="GO:0046872">
    <property type="term" value="F:metal ion binding"/>
    <property type="evidence" value="ECO:0007669"/>
    <property type="project" value="UniProtKB-KW"/>
</dbReference>
<evidence type="ECO:0000256" key="2">
    <source>
        <dbReference type="ARBA" id="ARBA00022723"/>
    </source>
</evidence>
<dbReference type="EMBL" id="CADCUG010000123">
    <property type="protein sequence ID" value="CAA9347656.1"/>
    <property type="molecule type" value="Genomic_DNA"/>
</dbReference>
<dbReference type="Pfam" id="PF13531">
    <property type="entry name" value="SBP_bac_11"/>
    <property type="match status" value="1"/>
</dbReference>
<keyword evidence="3" id="KW-0732">Signal</keyword>
<dbReference type="Gene3D" id="3.40.190.10">
    <property type="entry name" value="Periplasmic binding protein-like II"/>
    <property type="match status" value="2"/>
</dbReference>
<evidence type="ECO:0000313" key="5">
    <source>
        <dbReference type="EMBL" id="CAA9347656.1"/>
    </source>
</evidence>